<dbReference type="PANTHER" id="PTHR35562">
    <property type="entry name" value="DNA ENDONUCLEASE SMRA-RELATED"/>
    <property type="match status" value="1"/>
</dbReference>
<dbReference type="AlphaFoldDB" id="A0A0W0V4L0"/>
<dbReference type="SUPFAM" id="SSF160443">
    <property type="entry name" value="SMR domain-like"/>
    <property type="match status" value="1"/>
</dbReference>
<feature type="region of interest" description="Disordered" evidence="1">
    <location>
        <begin position="25"/>
        <end position="48"/>
    </location>
</feature>
<dbReference type="OrthoDB" id="9808881at2"/>
<organism evidence="3 4">
    <name type="scientific">Legionella israelensis</name>
    <dbReference type="NCBI Taxonomy" id="454"/>
    <lineage>
        <taxon>Bacteria</taxon>
        <taxon>Pseudomonadati</taxon>
        <taxon>Pseudomonadota</taxon>
        <taxon>Gammaproteobacteria</taxon>
        <taxon>Legionellales</taxon>
        <taxon>Legionellaceae</taxon>
        <taxon>Legionella</taxon>
    </lineage>
</organism>
<dbReference type="PANTHER" id="PTHR35562:SF2">
    <property type="entry name" value="DNA ENDONUCLEASE SMRA-RELATED"/>
    <property type="match status" value="1"/>
</dbReference>
<name>A0A0W0V4L0_9GAMM</name>
<reference evidence="3 4" key="1">
    <citation type="submission" date="2015-11" db="EMBL/GenBank/DDBJ databases">
        <title>Genomic analysis of 38 Legionella species identifies large and diverse effector repertoires.</title>
        <authorList>
            <person name="Burstein D."/>
            <person name="Amaro F."/>
            <person name="Zusman T."/>
            <person name="Lifshitz Z."/>
            <person name="Cohen O."/>
            <person name="Gilbert J.A."/>
            <person name="Pupko T."/>
            <person name="Shuman H.A."/>
            <person name="Segal G."/>
        </authorList>
    </citation>
    <scope>NUCLEOTIDE SEQUENCE [LARGE SCALE GENOMIC DNA]</scope>
    <source>
        <strain evidence="3 4">Bercovier 4</strain>
    </source>
</reference>
<evidence type="ECO:0000313" key="4">
    <source>
        <dbReference type="Proteomes" id="UP000054761"/>
    </source>
</evidence>
<dbReference type="SMART" id="SM00463">
    <property type="entry name" value="SMR"/>
    <property type="match status" value="1"/>
</dbReference>
<evidence type="ECO:0000259" key="2">
    <source>
        <dbReference type="PROSITE" id="PS50828"/>
    </source>
</evidence>
<feature type="domain" description="Smr" evidence="2">
    <location>
        <begin position="99"/>
        <end position="179"/>
    </location>
</feature>
<dbReference type="Proteomes" id="UP000054761">
    <property type="component" value="Unassembled WGS sequence"/>
</dbReference>
<keyword evidence="4" id="KW-1185">Reference proteome</keyword>
<comment type="caution">
    <text evidence="3">The sequence shown here is derived from an EMBL/GenBank/DDBJ whole genome shotgun (WGS) entry which is preliminary data.</text>
</comment>
<feature type="compositionally biased region" description="Polar residues" evidence="1">
    <location>
        <begin position="29"/>
        <end position="41"/>
    </location>
</feature>
<evidence type="ECO:0000256" key="1">
    <source>
        <dbReference type="SAM" id="MobiDB-lite"/>
    </source>
</evidence>
<dbReference type="PATRIC" id="fig|454.4.peg.2627"/>
<protein>
    <submittedName>
        <fullName evidence="3">DNA mismatch repair protein-like protein</fullName>
    </submittedName>
</protein>
<gene>
    <name evidence="3" type="ORF">Lisr_2402</name>
</gene>
<dbReference type="InterPro" id="IPR036063">
    <property type="entry name" value="Smr_dom_sf"/>
</dbReference>
<dbReference type="EMBL" id="LNYH01000147">
    <property type="protein sequence ID" value="KTD15057.1"/>
    <property type="molecule type" value="Genomic_DNA"/>
</dbReference>
<dbReference type="PROSITE" id="PS50828">
    <property type="entry name" value="SMR"/>
    <property type="match status" value="1"/>
</dbReference>
<accession>A0A0W0V4L0</accession>
<proteinExistence type="predicted"/>
<evidence type="ECO:0000313" key="3">
    <source>
        <dbReference type="EMBL" id="KTD15057.1"/>
    </source>
</evidence>
<sequence>MTDDFLSDEDKALFRASMCTVTPLKPNKKINTQSSTPNQSVKKQKKETFPESRRSEIFLSSFIQEEVQANTLLSWCHPSLPFRRFQALKKGKINLEARLDLHGLKPDEAEKKLCDFISHQHHADKRCLLIIHGKGSLEGEPPVLKNLIHRWLPQFKEVLAFHSALPKHGGTGAVYVLLRCLKIAKL</sequence>
<dbReference type="Pfam" id="PF01713">
    <property type="entry name" value="Smr"/>
    <property type="match status" value="1"/>
</dbReference>
<dbReference type="Gene3D" id="3.30.1370.110">
    <property type="match status" value="1"/>
</dbReference>
<dbReference type="STRING" id="454.Lisr_2402"/>
<dbReference type="InterPro" id="IPR002625">
    <property type="entry name" value="Smr_dom"/>
</dbReference>
<dbReference type="RefSeq" id="WP_058502691.1">
    <property type="nucleotide sequence ID" value="NZ_CAAAJA010000032.1"/>
</dbReference>